<name>A0AC58SBL8_TOBAC</name>
<evidence type="ECO:0000313" key="1">
    <source>
        <dbReference type="Proteomes" id="UP000790787"/>
    </source>
</evidence>
<dbReference type="Proteomes" id="UP000790787">
    <property type="component" value="Chromosome 2"/>
</dbReference>
<evidence type="ECO:0000313" key="2">
    <source>
        <dbReference type="RefSeq" id="XP_075082357.1"/>
    </source>
</evidence>
<gene>
    <name evidence="2" type="primary">LOC142166820</name>
</gene>
<reference evidence="1" key="1">
    <citation type="journal article" date="2014" name="Nat. Commun.">
        <title>The tobacco genome sequence and its comparison with those of tomato and potato.</title>
        <authorList>
            <person name="Sierro N."/>
            <person name="Battey J.N."/>
            <person name="Ouadi S."/>
            <person name="Bakaher N."/>
            <person name="Bovet L."/>
            <person name="Willig A."/>
            <person name="Goepfert S."/>
            <person name="Peitsch M.C."/>
            <person name="Ivanov N.V."/>
        </authorList>
    </citation>
    <scope>NUCLEOTIDE SEQUENCE [LARGE SCALE GENOMIC DNA]</scope>
</reference>
<protein>
    <submittedName>
        <fullName evidence="2">Uncharacterized protein LOC142166820</fullName>
    </submittedName>
</protein>
<keyword evidence="1" id="KW-1185">Reference proteome</keyword>
<reference evidence="2" key="2">
    <citation type="submission" date="2025-08" db="UniProtKB">
        <authorList>
            <consortium name="RefSeq"/>
        </authorList>
    </citation>
    <scope>IDENTIFICATION</scope>
    <source>
        <tissue evidence="2">Leaf</tissue>
    </source>
</reference>
<sequence length="1270" mass="144343">MGTLTIPIGGTIQGGNQDAQNQYRPQAPQQQYRPPQAEQQANSTSHVEEMMKKLMADQQAQATTMRSLERQVGQLASAQNTRPVGALPSDTEANPKASINVVSLRNGRQLEEVQSKKRKQESEKPAEEVVAKQPPPFDARQPPPFPQRLQKVKDNATYKNFLDILKQVQINTSLVDILQEVPKYAKYIKDIVANKRRLIEFETVALTEECSSRIQSKLPQKLKDPGSFTIQISISKHTAGRALCDLGASINLMPLSVFIQLVLGEPRPTTVILQLDDHSLAHPEGVIEDVLVQEVSFILGRPFLATGRDIINVCEGKMTMRVGDRVEVFNVYKALRLPAQYEELSMISVVESDAISLVPYMSHIDPLERALIGDEEDNEDEMMGEIEQVFDMSCSYVHGFGKFEELDRPVTLTPPKPSIEEAPKLELKPLPVHMRYAYLGNSETLPVIISSSLTNTQEKKLLRVLREHKKAIGWTIAYIKGFSPSFCMHKIFLEDGHRPSVEQQRRLNPIMKEVVKKEVIKLLDTCIIFPISDSNWVSPVQCVPKKGGMTVIENDKNELIPTRTVTGWRVCIDYRRLNKATYKDHIPLPFIDQMLDRLAGHEYYCFLDGYSGYNQIVICLEDQEKTTFTYPYGTFAFKRMPFGLCNAPSTFQRCMMAIFTDMVEIFVEVFMDNFSVSGSSYDDCLKNLSKEGIVLGHRVSRSGIEVDKAKVEAVEKLPPPIYVKGVRSFLGHAGFYRRFIKDFSKIASPLCRLLEKDVTFNFDDACLKAFEELKKKLVAAPIIVAPDWSLPFELMCDASDHAIGVVLGQRKDKIFYSIYYASKTLDDAQLNYTTTKKELLAVVWAFEKFRAYLVGTKVIVHTDHVAIRKRFLHDVNFYYWDEPYLYKQCADQMMRRCIPEKEVELVLYDCHASPYEGHHGSDRTAAKVLQSGLFWPTLFKDAHAFVKKCDQCQRTGTITKRHEMPLNNILEVEIFDVEAIALPKNYAMVVGAFVKKNIFSRFGTPRALICDEGTHFYNRLLNNLLAKYGVRHRVATSYHPQISGQAEVSNREIKQILEKTVSVNKKDWAAKLDDALWAYRTAYKTPIGASHYKLVYGKACHLPAELEHKAYWATKKLNMDLEAAGEKRLLQLNELDEFRLHSYENAKLYKEKTKRWHDKHIKPRHFEPGKHILLFNSRLRLFPGKLKPRWSGPFEVVRVTPYGEIELRASNGERNFCVHSSKDVNTVKGSDIEDEVGDDIMGPMDLVPLGPDDDVPGAADGGNAEEEDSD</sequence>
<dbReference type="RefSeq" id="XP_075082357.1">
    <property type="nucleotide sequence ID" value="XM_075226256.1"/>
</dbReference>
<proteinExistence type="predicted"/>
<organism evidence="1 2">
    <name type="scientific">Nicotiana tabacum</name>
    <name type="common">Common tobacco</name>
    <dbReference type="NCBI Taxonomy" id="4097"/>
    <lineage>
        <taxon>Eukaryota</taxon>
        <taxon>Viridiplantae</taxon>
        <taxon>Streptophyta</taxon>
        <taxon>Embryophyta</taxon>
        <taxon>Tracheophyta</taxon>
        <taxon>Spermatophyta</taxon>
        <taxon>Magnoliopsida</taxon>
        <taxon>eudicotyledons</taxon>
        <taxon>Gunneridae</taxon>
        <taxon>Pentapetalae</taxon>
        <taxon>asterids</taxon>
        <taxon>lamiids</taxon>
        <taxon>Solanales</taxon>
        <taxon>Solanaceae</taxon>
        <taxon>Nicotianoideae</taxon>
        <taxon>Nicotianeae</taxon>
        <taxon>Nicotiana</taxon>
    </lineage>
</organism>
<accession>A0AC58SBL8</accession>